<comment type="catalytic activity">
    <reaction evidence="14 15">
        <text>tRNA(Ile) + L-isoleucine + ATP = L-isoleucyl-tRNA(Ile) + AMP + diphosphate</text>
        <dbReference type="Rhea" id="RHEA:11060"/>
        <dbReference type="Rhea" id="RHEA-COMP:9666"/>
        <dbReference type="Rhea" id="RHEA-COMP:9695"/>
        <dbReference type="ChEBI" id="CHEBI:30616"/>
        <dbReference type="ChEBI" id="CHEBI:33019"/>
        <dbReference type="ChEBI" id="CHEBI:58045"/>
        <dbReference type="ChEBI" id="CHEBI:78442"/>
        <dbReference type="ChEBI" id="CHEBI:78528"/>
        <dbReference type="ChEBI" id="CHEBI:456215"/>
        <dbReference type="EC" id="6.1.1.5"/>
    </reaction>
</comment>
<comment type="caution">
    <text evidence="18">The sequence shown here is derived from an EMBL/GenBank/DDBJ whole genome shotgun (WGS) entry which is preliminary data.</text>
</comment>
<protein>
    <recommendedName>
        <fullName evidence="15">Isoleucine--tRNA ligase</fullName>
        <ecNumber evidence="15">6.1.1.5</ecNumber>
    </recommendedName>
    <alternativeName>
        <fullName evidence="15">Isoleucyl-tRNA synthetase</fullName>
        <shortName evidence="15">IleRS</shortName>
    </alternativeName>
</protein>
<dbReference type="Pfam" id="PF08264">
    <property type="entry name" value="Anticodon_1"/>
    <property type="match status" value="1"/>
</dbReference>
<dbReference type="EMBL" id="MGJL01000017">
    <property type="protein sequence ID" value="OGN07853.1"/>
    <property type="molecule type" value="Genomic_DNA"/>
</dbReference>
<evidence type="ECO:0000256" key="1">
    <source>
        <dbReference type="ARBA" id="ARBA00001947"/>
    </source>
</evidence>
<feature type="domain" description="Aminoacyl-tRNA synthetase class Ia" evidence="16">
    <location>
        <begin position="13"/>
        <end position="485"/>
    </location>
</feature>
<keyword evidence="9 15" id="KW-0862">Zinc</keyword>
<dbReference type="InterPro" id="IPR001412">
    <property type="entry name" value="aa-tRNA-synth_I_CS"/>
</dbReference>
<feature type="binding site" evidence="15">
    <location>
        <position position="798"/>
    </location>
    <ligand>
        <name>ATP</name>
        <dbReference type="ChEBI" id="CHEBI:30616"/>
    </ligand>
</feature>
<dbReference type="SUPFAM" id="SSF50677">
    <property type="entry name" value="ValRS/IleRS/LeuRS editing domain"/>
    <property type="match status" value="1"/>
</dbReference>
<dbReference type="SUPFAM" id="SSF47323">
    <property type="entry name" value="Anticodon-binding domain of a subclass of class I aminoacyl-tRNA synthetases"/>
    <property type="match status" value="1"/>
</dbReference>
<evidence type="ECO:0000313" key="18">
    <source>
        <dbReference type="EMBL" id="OGN07853.1"/>
    </source>
</evidence>
<feature type="domain" description="Aminoacyl-tRNA synthetase class Ia" evidence="16">
    <location>
        <begin position="694"/>
        <end position="824"/>
    </location>
</feature>
<reference evidence="18 19" key="1">
    <citation type="journal article" date="2016" name="Nat. Commun.">
        <title>Thousands of microbial genomes shed light on interconnected biogeochemical processes in an aquifer system.</title>
        <authorList>
            <person name="Anantharaman K."/>
            <person name="Brown C.T."/>
            <person name="Hug L.A."/>
            <person name="Sharon I."/>
            <person name="Castelle C.J."/>
            <person name="Probst A.J."/>
            <person name="Thomas B.C."/>
            <person name="Singh A."/>
            <person name="Wilkins M.J."/>
            <person name="Karaoz U."/>
            <person name="Brodie E.L."/>
            <person name="Williams K.H."/>
            <person name="Hubbard S.S."/>
            <person name="Banfield J.F."/>
        </authorList>
    </citation>
    <scope>NUCLEOTIDE SEQUENCE [LARGE SCALE GENOMIC DNA]</scope>
</reference>
<dbReference type="InterPro" id="IPR002300">
    <property type="entry name" value="aa-tRNA-synth_Ia"/>
</dbReference>
<evidence type="ECO:0000256" key="9">
    <source>
        <dbReference type="ARBA" id="ARBA00022833"/>
    </source>
</evidence>
<keyword evidence="12 15" id="KW-0030">Aminoacyl-tRNA synthetase</keyword>
<feature type="domain" description="Methionyl/Valyl/Leucyl/Isoleucyl-tRNA synthetase anticodon-binding" evidence="17">
    <location>
        <begin position="888"/>
        <end position="1028"/>
    </location>
</feature>
<dbReference type="PANTHER" id="PTHR42780:SF1">
    <property type="entry name" value="ISOLEUCINE--TRNA LIGASE, CYTOPLASMIC"/>
    <property type="match status" value="1"/>
</dbReference>
<keyword evidence="8 15" id="KW-0547">Nucleotide-binding</keyword>
<dbReference type="PANTHER" id="PTHR42780">
    <property type="entry name" value="SOLEUCYL-TRNA SYNTHETASE"/>
    <property type="match status" value="1"/>
</dbReference>
<keyword evidence="6 15" id="KW-0436">Ligase</keyword>
<comment type="function">
    <text evidence="13 15">Catalyzes the attachment of isoleucine to tRNA(Ile). As IleRS can inadvertently accommodate and process structurally similar amino acids such as valine, to avoid such errors it has two additional distinct tRNA(Ile)-dependent editing activities. One activity is designated as 'pretransfer' editing and involves the hydrolysis of activated Val-AMP. The other activity is designated 'posttransfer' editing and involves deacylation of mischarged Val-tRNA(Ile).</text>
</comment>
<evidence type="ECO:0000256" key="15">
    <source>
        <dbReference type="HAMAP-Rule" id="MF_02003"/>
    </source>
</evidence>
<accession>A0A1F8F400</accession>
<dbReference type="Gene3D" id="1.10.730.10">
    <property type="entry name" value="Isoleucyl-tRNA Synthetase, Domain 1"/>
    <property type="match status" value="1"/>
</dbReference>
<dbReference type="SMART" id="SM00855">
    <property type="entry name" value="PGAM"/>
    <property type="match status" value="1"/>
</dbReference>
<keyword evidence="10 15" id="KW-0067">ATP-binding</keyword>
<dbReference type="EC" id="6.1.1.5" evidence="15"/>
<evidence type="ECO:0000259" key="16">
    <source>
        <dbReference type="Pfam" id="PF00133"/>
    </source>
</evidence>
<dbReference type="HAMAP" id="MF_02003">
    <property type="entry name" value="Ile_tRNA_synth_type2"/>
    <property type="match status" value="1"/>
</dbReference>
<dbReference type="GO" id="GO:0005737">
    <property type="term" value="C:cytoplasm"/>
    <property type="evidence" value="ECO:0007669"/>
    <property type="project" value="UniProtKB-SubCell"/>
</dbReference>
<evidence type="ECO:0000256" key="10">
    <source>
        <dbReference type="ARBA" id="ARBA00022840"/>
    </source>
</evidence>
<dbReference type="Gene3D" id="3.40.50.1240">
    <property type="entry name" value="Phosphoglycerate mutase-like"/>
    <property type="match status" value="1"/>
</dbReference>
<dbReference type="InterPro" id="IPR009080">
    <property type="entry name" value="tRNAsynth_Ia_anticodon-bd"/>
</dbReference>
<evidence type="ECO:0000256" key="14">
    <source>
        <dbReference type="ARBA" id="ARBA00048359"/>
    </source>
</evidence>
<dbReference type="PROSITE" id="PS00178">
    <property type="entry name" value="AA_TRNA_LIGASE_I"/>
    <property type="match status" value="1"/>
</dbReference>
<evidence type="ECO:0000256" key="4">
    <source>
        <dbReference type="ARBA" id="ARBA00011245"/>
    </source>
</evidence>
<dbReference type="GO" id="GO:0002161">
    <property type="term" value="F:aminoacyl-tRNA deacylase activity"/>
    <property type="evidence" value="ECO:0007669"/>
    <property type="project" value="InterPro"/>
</dbReference>
<dbReference type="InterPro" id="IPR013155">
    <property type="entry name" value="M/V/L/I-tRNA-synth_anticd-bd"/>
</dbReference>
<evidence type="ECO:0000256" key="6">
    <source>
        <dbReference type="ARBA" id="ARBA00022598"/>
    </source>
</evidence>
<evidence type="ECO:0000256" key="3">
    <source>
        <dbReference type="ARBA" id="ARBA00007078"/>
    </source>
</evidence>
<proteinExistence type="inferred from homology"/>
<evidence type="ECO:0000256" key="12">
    <source>
        <dbReference type="ARBA" id="ARBA00023146"/>
    </source>
</evidence>
<dbReference type="Gene3D" id="3.40.50.620">
    <property type="entry name" value="HUPs"/>
    <property type="match status" value="2"/>
</dbReference>
<evidence type="ECO:0000256" key="2">
    <source>
        <dbReference type="ARBA" id="ARBA00004496"/>
    </source>
</evidence>
<dbReference type="Proteomes" id="UP000178023">
    <property type="component" value="Unassembled WGS sequence"/>
</dbReference>
<dbReference type="InterPro" id="IPR014729">
    <property type="entry name" value="Rossmann-like_a/b/a_fold"/>
</dbReference>
<dbReference type="SUPFAM" id="SSF53254">
    <property type="entry name" value="Phosphoglycerate mutase-like"/>
    <property type="match status" value="1"/>
</dbReference>
<dbReference type="Pfam" id="PF00300">
    <property type="entry name" value="His_Phos_1"/>
    <property type="match status" value="1"/>
</dbReference>
<dbReference type="SUPFAM" id="SSF52374">
    <property type="entry name" value="Nucleotidylyl transferase"/>
    <property type="match status" value="1"/>
</dbReference>
<dbReference type="InterPro" id="IPR009008">
    <property type="entry name" value="Val/Leu/Ile-tRNA-synth_edit"/>
</dbReference>
<dbReference type="GO" id="GO:0005524">
    <property type="term" value="F:ATP binding"/>
    <property type="evidence" value="ECO:0007669"/>
    <property type="project" value="UniProtKB-UniRule"/>
</dbReference>
<evidence type="ECO:0000256" key="5">
    <source>
        <dbReference type="ARBA" id="ARBA00022490"/>
    </source>
</evidence>
<feature type="short sequence motif" description="'HIGH' region" evidence="15">
    <location>
        <begin position="43"/>
        <end position="53"/>
    </location>
</feature>
<gene>
    <name evidence="15" type="primary">ileS</name>
    <name evidence="18" type="ORF">A2750_00165</name>
</gene>
<dbReference type="Gene3D" id="3.90.740.10">
    <property type="entry name" value="Valyl/Leucyl/Isoleucyl-tRNA synthetase, editing domain"/>
    <property type="match status" value="1"/>
</dbReference>
<dbReference type="InterPro" id="IPR013078">
    <property type="entry name" value="His_Pase_superF_clade-1"/>
</dbReference>
<keyword evidence="11 15" id="KW-0648">Protein biosynthesis</keyword>
<dbReference type="FunFam" id="3.40.50.620:FF:000063">
    <property type="entry name" value="Isoleucine--tRNA ligase"/>
    <property type="match status" value="1"/>
</dbReference>
<evidence type="ECO:0000256" key="8">
    <source>
        <dbReference type="ARBA" id="ARBA00022741"/>
    </source>
</evidence>
<comment type="domain">
    <text evidence="15">IleRS has two distinct active sites: one for aminoacylation and one for editing. The misactivated valine is translocated from the active site to the editing site, which sterically excludes the correctly activated isoleucine. The single editing site contains two valyl binding pockets, one specific for each substrate (Val-AMP or Val-tRNA(Ile)).</text>
</comment>
<dbReference type="InterPro" id="IPR023586">
    <property type="entry name" value="Ile-tRNA-ligase_type2"/>
</dbReference>
<keyword evidence="5 15" id="KW-0963">Cytoplasm</keyword>
<sequence>MATLDFQKKEKEILDFWEKGKIFQKSLEQRRGKKRFVFFEGPPTANGLPHIGHFLTRIYKDLYGRYKTMRGFFVLRKAGWDTHGLPVELEVEKQLGFKSKKDIEEYGIAEFNKKAKESVWKYKKEWEEMTERMGFWIDMGHPYVTYENPYIESLWRIFKKIWDKKLFYHAHKVVPFCTRCGTALSSHEVAQGYRTITDISAIIKFKVQSAKRKVSEGDVYLLAWTTTPWTLPGNVALAVGESIKYQVVSIKGKDERYILAEELVSKVLNTEYIIHNTISGSDLIGLEYESLFDVEAFKSPQSHKVYAADFVSTSEGTGIVHTAVMYGDDDYKLGTAVGLPKIHTVDEGGRFTGVGGGFDGLYVKNAETEEKILDHLRANGNLFKVEPYEHEYPFCWRCGTALLYYAKNSWFIKTTAVKDELITNNGKINWVPAHIKEGRFGQWLKELKDWAISRERYWGTPLPIWQCVKCGHARTVGAVKEIAKQAVGRKNTYYLMRHGISERDEKNDIIINSEKNSDGYHLTTEGKMIVENAVGNFARGENVDAIYCSPFLRTRETAEIAGKMLHREAKIDNRLTEIRHGFACEGKKHSACPFKDVKKNFEFKEDGGESWNDVRQRIMDFMQEIESTYHNKKILIVSHGDPLWLLAQIAEGRTDNEVLARRERGEDWYPSFAELKKLSWIQIPRNELGELDLHRPYIDSIVLRCGKCRAEMKRIPDIADVWFDSGAMPYAQWHWPFENKDIFKKQFPADFIVEGIDQTRGWFYTLLAVSTLLGKDAPYKNVMALGLALDEKGKKMSKSIGNVITPDEIMDQVGADATRWYLYTLNEPGDFKSISIQAAREQLKGFTMTLENCVRFYELYQSGDKRQATSDKTEITSENLGAVKNLLDKWIISRFQELLSEVTEKLDAYDPTTASRAIEKFVVDDFSQWWLRRSRKRKEALPLLRVLLLELAKILAPFIPFTAEDIHTRLHIGAKPSTESIHLHDWPKLQKKTRNIKLEEKMSHIREIITAGLAIRKEKQIKVRQPLKSAAIASDKLENDLEELIKEELNVRGISYATSDKRQATRPLVELDVEVTAELAAEGYARELMRQIQDMRKEAGYKLDQKIYCQWHSDSKELSAAILKWSDMIEGDTLLSDFINGPHDKKKYDVEKELELAPQMPIWVGIKK</sequence>
<dbReference type="GO" id="GO:0006428">
    <property type="term" value="P:isoleucyl-tRNA aminoacylation"/>
    <property type="evidence" value="ECO:0007669"/>
    <property type="project" value="UniProtKB-UniRule"/>
</dbReference>
<comment type="subunit">
    <text evidence="4 15">Monomer.</text>
</comment>
<dbReference type="AlphaFoldDB" id="A0A1F8F400"/>
<dbReference type="GO" id="GO:0008270">
    <property type="term" value="F:zinc ion binding"/>
    <property type="evidence" value="ECO:0007669"/>
    <property type="project" value="UniProtKB-UniRule"/>
</dbReference>
<comment type="subcellular location">
    <subcellularLocation>
        <location evidence="2 15">Cytoplasm</location>
    </subcellularLocation>
</comment>
<name>A0A1F8F400_9BACT</name>
<evidence type="ECO:0000256" key="7">
    <source>
        <dbReference type="ARBA" id="ARBA00022723"/>
    </source>
</evidence>
<evidence type="ECO:0000259" key="17">
    <source>
        <dbReference type="Pfam" id="PF08264"/>
    </source>
</evidence>
<evidence type="ECO:0000256" key="11">
    <source>
        <dbReference type="ARBA" id="ARBA00022917"/>
    </source>
</evidence>
<comment type="similarity">
    <text evidence="3 15">Belongs to the class-I aminoacyl-tRNA synthetase family. IleS type 2 subfamily.</text>
</comment>
<evidence type="ECO:0000313" key="19">
    <source>
        <dbReference type="Proteomes" id="UP000178023"/>
    </source>
</evidence>
<comment type="cofactor">
    <cofactor evidence="1 15">
        <name>Zn(2+)</name>
        <dbReference type="ChEBI" id="CHEBI:29105"/>
    </cofactor>
</comment>
<dbReference type="PRINTS" id="PR00984">
    <property type="entry name" value="TRNASYNTHILE"/>
</dbReference>
<dbReference type="Pfam" id="PF00133">
    <property type="entry name" value="tRNA-synt_1"/>
    <property type="match status" value="2"/>
</dbReference>
<organism evidence="18 19">
    <name type="scientific">Candidatus Yanofskybacteria bacterium RIFCSPHIGHO2_01_FULL_45_42</name>
    <dbReference type="NCBI Taxonomy" id="1802671"/>
    <lineage>
        <taxon>Bacteria</taxon>
        <taxon>Candidatus Yanofskyibacteriota</taxon>
    </lineage>
</organism>
<keyword evidence="7 15" id="KW-0479">Metal-binding</keyword>
<dbReference type="CDD" id="cd07067">
    <property type="entry name" value="HP_PGM_like"/>
    <property type="match status" value="1"/>
</dbReference>
<evidence type="ECO:0000256" key="13">
    <source>
        <dbReference type="ARBA" id="ARBA00025217"/>
    </source>
</evidence>
<dbReference type="InterPro" id="IPR002301">
    <property type="entry name" value="Ile-tRNA-ligase"/>
</dbReference>
<feature type="short sequence motif" description="'KMSKS' region" evidence="15">
    <location>
        <begin position="795"/>
        <end position="799"/>
    </location>
</feature>
<dbReference type="InterPro" id="IPR029033">
    <property type="entry name" value="His_PPase_superfam"/>
</dbReference>
<dbReference type="GO" id="GO:0004822">
    <property type="term" value="F:isoleucine-tRNA ligase activity"/>
    <property type="evidence" value="ECO:0007669"/>
    <property type="project" value="UniProtKB-UniRule"/>
</dbReference>